<dbReference type="SMART" id="SM00248">
    <property type="entry name" value="ANK"/>
    <property type="match status" value="5"/>
</dbReference>
<evidence type="ECO:0000256" key="9">
    <source>
        <dbReference type="ARBA" id="ARBA00022771"/>
    </source>
</evidence>
<keyword evidence="13 15" id="KW-0040">ANK repeat</keyword>
<evidence type="ECO:0000256" key="12">
    <source>
        <dbReference type="ARBA" id="ARBA00022976"/>
    </source>
</evidence>
<dbReference type="PROSITE" id="PS50297">
    <property type="entry name" value="ANK_REP_REGION"/>
    <property type="match status" value="3"/>
</dbReference>
<dbReference type="InterPro" id="IPR000433">
    <property type="entry name" value="Znf_ZZ"/>
</dbReference>
<comment type="pathway">
    <text evidence="3">Protein modification; protein ubiquitination.</text>
</comment>
<dbReference type="PROSITE" id="PS50135">
    <property type="entry name" value="ZF_ZZ_2"/>
    <property type="match status" value="1"/>
</dbReference>
<feature type="repeat" description="ANK" evidence="15">
    <location>
        <begin position="526"/>
        <end position="558"/>
    </location>
</feature>
<dbReference type="Pfam" id="PF00569">
    <property type="entry name" value="ZZ"/>
    <property type="match status" value="1"/>
</dbReference>
<evidence type="ECO:0000256" key="2">
    <source>
        <dbReference type="ARBA" id="ARBA00004496"/>
    </source>
</evidence>
<reference evidence="20" key="1">
    <citation type="submission" date="2017-05" db="UniProtKB">
        <authorList>
            <consortium name="EnsemblMetazoa"/>
        </authorList>
    </citation>
    <scope>IDENTIFICATION</scope>
</reference>
<dbReference type="InParanoid" id="A0A1X7UH03"/>
<dbReference type="CDD" id="cd16725">
    <property type="entry name" value="RING-HC_MIB1_rpt2"/>
    <property type="match status" value="1"/>
</dbReference>
<keyword evidence="8" id="KW-0677">Repeat</keyword>
<evidence type="ECO:0000256" key="7">
    <source>
        <dbReference type="ARBA" id="ARBA00022723"/>
    </source>
</evidence>
<protein>
    <recommendedName>
        <fullName evidence="4">RING-type E3 ubiquitin transferase</fullName>
        <ecNumber evidence="4">2.3.2.27</ecNumber>
    </recommendedName>
</protein>
<evidence type="ECO:0000313" key="20">
    <source>
        <dbReference type="EnsemblMetazoa" id="Aqu2.1.27239_001"/>
    </source>
</evidence>
<dbReference type="Pfam" id="PF13920">
    <property type="entry name" value="zf-C3HC4_3"/>
    <property type="match status" value="2"/>
</dbReference>
<dbReference type="eggNOG" id="KOG0504">
    <property type="taxonomic scope" value="Eukaryota"/>
</dbReference>
<comment type="catalytic activity">
    <reaction evidence="1">
        <text>S-ubiquitinyl-[E2 ubiquitin-conjugating enzyme]-L-cysteine + [acceptor protein]-L-lysine = [E2 ubiquitin-conjugating enzyme]-L-cysteine + N(6)-ubiquitinyl-[acceptor protein]-L-lysine.</text>
        <dbReference type="EC" id="2.3.2.27"/>
    </reaction>
</comment>
<dbReference type="GO" id="GO:0005737">
    <property type="term" value="C:cytoplasm"/>
    <property type="evidence" value="ECO:0007669"/>
    <property type="project" value="UniProtKB-SubCell"/>
</dbReference>
<dbReference type="InterPro" id="IPR043145">
    <property type="entry name" value="Znf_ZZ_sf"/>
</dbReference>
<dbReference type="OrthoDB" id="2122982at2759"/>
<dbReference type="InterPro" id="IPR037252">
    <property type="entry name" value="Mib_Herc2_sf"/>
</dbReference>
<dbReference type="EnsemblMetazoa" id="Aqu2.1.27239_001">
    <property type="protein sequence ID" value="Aqu2.1.27239_001"/>
    <property type="gene ID" value="Aqu2.1.27239"/>
</dbReference>
<name>A0A1X7UH03_AMPQE</name>
<keyword evidence="11" id="KW-0862">Zinc</keyword>
<dbReference type="AlphaFoldDB" id="A0A1X7UH03"/>
<feature type="repeat" description="ANK" evidence="15">
    <location>
        <begin position="493"/>
        <end position="525"/>
    </location>
</feature>
<dbReference type="PANTHER" id="PTHR24202">
    <property type="entry name" value="E3 UBIQUITIN-PROTEIN LIGASE MIB2"/>
    <property type="match status" value="1"/>
</dbReference>
<dbReference type="Pfam" id="PF18346">
    <property type="entry name" value="SH3_15"/>
    <property type="match status" value="2"/>
</dbReference>
<dbReference type="FunFam" id="2.30.30.40:FF:000054">
    <property type="entry name" value="Putative e3 ubiquitin-protein ligase mind-bomb"/>
    <property type="match status" value="1"/>
</dbReference>
<keyword evidence="14" id="KW-0175">Coiled coil</keyword>
<dbReference type="GO" id="GO:0016567">
    <property type="term" value="P:protein ubiquitination"/>
    <property type="evidence" value="ECO:0007669"/>
    <property type="project" value="UniProtKB-UniPathway"/>
</dbReference>
<dbReference type="PROSITE" id="PS50089">
    <property type="entry name" value="ZF_RING_2"/>
    <property type="match status" value="1"/>
</dbReference>
<dbReference type="InterPro" id="IPR001841">
    <property type="entry name" value="Znf_RING"/>
</dbReference>
<evidence type="ECO:0000256" key="10">
    <source>
        <dbReference type="ARBA" id="ARBA00022786"/>
    </source>
</evidence>
<sequence length="868" mass="95335">MAGVGTRVVRGPDWKWGKQDGGEGRVGTLRSYETHEEVMVIWDAGTAANYRCASHFDLRILDNSITGVHHETYSCNGCQSTSIYGIRWECMECPTINLCSLCYHGDKHSLRHQFYRISTPSSKKVSVPVRKKSKKISSRGIFPGARVVRGLDWNWDDQDGGEGHKGKVTKIESWNGASPRSAASVVWDHGVENLYRIGFEGMVDVKVVTEAKGYTYYRDHLPLVGEEIQVPEGYYEVGDNVCVDSDPDTVRYLQHGHGGWAESMREVIGVVGVISGIDDDGDIVVQYPSGSRWTFNPVALKKATVSPVETGPQRTSLGSMRLSGGFLDNYLPGDVVKVHSDREYVKRQQQGHGDWVESMTMTLGQVGRVIEVIQSGDIIAEVCGTNWTFSPAVLTRLDTEGAPLTPGTSQNVSVMLRQVFESHQASNPVEELFKAAASGDIGRVEEVLSQGLCTVDESFDGQTPLHIACQNGYRDVVRFLINKGANPEEEDKDGDQAIHFATIGDEPDIIELLASHGVDLNTRNRRQQTPLHIAVTKGYNIVIECLLKHNCHPSLQDAGGDTPLHDAISKKRDDITELLLVGGADITLLVEEDANVNIPDRYGDTPLHCAIRQHTLTQLKELKESPQDVSKMLSSSQKKTSSSVAIFLASHGADFSLTNSSNQRPLDLCSDPSLIKTLQKCQEEHHSKENGASDVHINKCMKCHSLDRDVLFSPCGHIAVCSICSAGVTSCSLCDATITSKTKIDECLVCSQRLADVLFKPCLHMVACESCAIVMKKCVHCRAQVDETVSRIVCQGGKATKRKSFSKVGVVSPEPPSNLSALQQQLQVLREKGLIVPTSQSNLSRLSGCKLKMLSIDRELEFIVVHRK</sequence>
<accession>A0A1X7UH03</accession>
<dbReference type="GO" id="GO:0061630">
    <property type="term" value="F:ubiquitin protein ligase activity"/>
    <property type="evidence" value="ECO:0007669"/>
    <property type="project" value="UniProtKB-EC"/>
</dbReference>
<organism evidence="20">
    <name type="scientific">Amphimedon queenslandica</name>
    <name type="common">Sponge</name>
    <dbReference type="NCBI Taxonomy" id="400682"/>
    <lineage>
        <taxon>Eukaryota</taxon>
        <taxon>Metazoa</taxon>
        <taxon>Porifera</taxon>
        <taxon>Demospongiae</taxon>
        <taxon>Heteroscleromorpha</taxon>
        <taxon>Haplosclerida</taxon>
        <taxon>Niphatidae</taxon>
        <taxon>Amphimedon</taxon>
    </lineage>
</organism>
<keyword evidence="12" id="KW-0914">Notch signaling pathway</keyword>
<dbReference type="GO" id="GO:0008270">
    <property type="term" value="F:zinc ion binding"/>
    <property type="evidence" value="ECO:0007669"/>
    <property type="project" value="UniProtKB-KW"/>
</dbReference>
<dbReference type="InterPro" id="IPR040847">
    <property type="entry name" value="SH3_15"/>
</dbReference>
<dbReference type="GO" id="GO:0006897">
    <property type="term" value="P:endocytosis"/>
    <property type="evidence" value="ECO:0007669"/>
    <property type="project" value="TreeGrafter"/>
</dbReference>
<dbReference type="SUPFAM" id="SSF57850">
    <property type="entry name" value="RING/U-box"/>
    <property type="match status" value="1"/>
</dbReference>
<dbReference type="EC" id="2.3.2.27" evidence="4"/>
<evidence type="ECO:0000256" key="3">
    <source>
        <dbReference type="ARBA" id="ARBA00004906"/>
    </source>
</evidence>
<dbReference type="PROSITE" id="PS51416">
    <property type="entry name" value="MIB_HERC2"/>
    <property type="match status" value="2"/>
</dbReference>
<evidence type="ECO:0000256" key="15">
    <source>
        <dbReference type="PROSITE-ProRule" id="PRU00023"/>
    </source>
</evidence>
<evidence type="ECO:0000256" key="5">
    <source>
        <dbReference type="ARBA" id="ARBA00022490"/>
    </source>
</evidence>
<keyword evidence="5" id="KW-0963">Cytoplasm</keyword>
<keyword evidence="6" id="KW-0808">Transferase</keyword>
<evidence type="ECO:0000256" key="1">
    <source>
        <dbReference type="ARBA" id="ARBA00000900"/>
    </source>
</evidence>
<keyword evidence="9 16" id="KW-0863">Zinc-finger</keyword>
<evidence type="ECO:0000256" key="13">
    <source>
        <dbReference type="ARBA" id="ARBA00023043"/>
    </source>
</evidence>
<feature type="domain" description="MIB/HERC2" evidence="19">
    <location>
        <begin position="133"/>
        <end position="211"/>
    </location>
</feature>
<dbReference type="PROSITE" id="PS50088">
    <property type="entry name" value="ANK_REPEAT"/>
    <property type="match status" value="4"/>
</dbReference>
<dbReference type="GO" id="GO:0007219">
    <property type="term" value="P:Notch signaling pathway"/>
    <property type="evidence" value="ECO:0007669"/>
    <property type="project" value="UniProtKB-KW"/>
</dbReference>
<proteinExistence type="predicted"/>
<dbReference type="InterPro" id="IPR036770">
    <property type="entry name" value="Ankyrin_rpt-contain_sf"/>
</dbReference>
<feature type="repeat" description="ANK" evidence="15">
    <location>
        <begin position="559"/>
        <end position="591"/>
    </location>
</feature>
<dbReference type="Gene3D" id="3.30.60.90">
    <property type="match status" value="1"/>
</dbReference>
<evidence type="ECO:0000256" key="6">
    <source>
        <dbReference type="ARBA" id="ARBA00022679"/>
    </source>
</evidence>
<feature type="domain" description="RING-type" evidence="17">
    <location>
        <begin position="747"/>
        <end position="782"/>
    </location>
</feature>
<evidence type="ECO:0000259" key="19">
    <source>
        <dbReference type="PROSITE" id="PS51416"/>
    </source>
</evidence>
<dbReference type="Gene3D" id="1.25.40.20">
    <property type="entry name" value="Ankyrin repeat-containing domain"/>
    <property type="match status" value="3"/>
</dbReference>
<feature type="domain" description="MIB/HERC2" evidence="19">
    <location>
        <begin position="1"/>
        <end position="64"/>
    </location>
</feature>
<dbReference type="SUPFAM" id="SSF48403">
    <property type="entry name" value="Ankyrin repeat"/>
    <property type="match status" value="1"/>
</dbReference>
<dbReference type="UniPathway" id="UPA00143"/>
<evidence type="ECO:0000259" key="18">
    <source>
        <dbReference type="PROSITE" id="PS50135"/>
    </source>
</evidence>
<evidence type="ECO:0000256" key="16">
    <source>
        <dbReference type="PROSITE-ProRule" id="PRU00228"/>
    </source>
</evidence>
<dbReference type="InterPro" id="IPR002110">
    <property type="entry name" value="Ankyrin_rpt"/>
</dbReference>
<dbReference type="SMART" id="SM00291">
    <property type="entry name" value="ZnF_ZZ"/>
    <property type="match status" value="1"/>
</dbReference>
<dbReference type="Pfam" id="PF06701">
    <property type="entry name" value="MIB_HERC2"/>
    <property type="match status" value="2"/>
</dbReference>
<dbReference type="Pfam" id="PF12796">
    <property type="entry name" value="Ank_2"/>
    <property type="match status" value="1"/>
</dbReference>
<evidence type="ECO:0000256" key="4">
    <source>
        <dbReference type="ARBA" id="ARBA00012483"/>
    </source>
</evidence>
<dbReference type="InterPro" id="IPR010606">
    <property type="entry name" value="Mib_Herc2"/>
</dbReference>
<evidence type="ECO:0000256" key="8">
    <source>
        <dbReference type="ARBA" id="ARBA00022737"/>
    </source>
</evidence>
<dbReference type="PRINTS" id="PR01415">
    <property type="entry name" value="ANKYRIN"/>
</dbReference>
<dbReference type="SUPFAM" id="SSF159034">
    <property type="entry name" value="Mib/herc2 domain-like"/>
    <property type="match status" value="2"/>
</dbReference>
<keyword evidence="10" id="KW-0833">Ubl conjugation pathway</keyword>
<dbReference type="Gene3D" id="3.30.40.10">
    <property type="entry name" value="Zinc/RING finger domain, C3HC4 (zinc finger)"/>
    <property type="match status" value="2"/>
</dbReference>
<keyword evidence="7" id="KW-0479">Metal-binding</keyword>
<comment type="subcellular location">
    <subcellularLocation>
        <location evidence="2">Cytoplasm</location>
    </subcellularLocation>
</comment>
<dbReference type="PANTHER" id="PTHR24202:SF53">
    <property type="entry name" value="E3 UBIQUITIN-PROTEIN LIGASE MIB1"/>
    <property type="match status" value="1"/>
</dbReference>
<feature type="domain" description="ZZ-type" evidence="18">
    <location>
        <begin position="70"/>
        <end position="122"/>
    </location>
</feature>
<evidence type="ECO:0000259" key="17">
    <source>
        <dbReference type="PROSITE" id="PS50089"/>
    </source>
</evidence>
<dbReference type="eggNOG" id="KOG4582">
    <property type="taxonomic scope" value="Eukaryota"/>
</dbReference>
<feature type="repeat" description="ANK" evidence="15">
    <location>
        <begin position="460"/>
        <end position="492"/>
    </location>
</feature>
<dbReference type="InterPro" id="IPR013083">
    <property type="entry name" value="Znf_RING/FYVE/PHD"/>
</dbReference>
<dbReference type="Pfam" id="PF00023">
    <property type="entry name" value="Ank"/>
    <property type="match status" value="2"/>
</dbReference>
<dbReference type="STRING" id="400682.A0A1X7UH03"/>
<evidence type="ECO:0000256" key="14">
    <source>
        <dbReference type="ARBA" id="ARBA00023054"/>
    </source>
</evidence>
<dbReference type="Gene3D" id="2.30.30.40">
    <property type="entry name" value="SH3 Domains"/>
    <property type="match status" value="2"/>
</dbReference>
<evidence type="ECO:0000256" key="11">
    <source>
        <dbReference type="ARBA" id="ARBA00022833"/>
    </source>
</evidence>